<dbReference type="RefSeq" id="WP_098004240.1">
    <property type="nucleotide sequence ID" value="NZ_AP022563.1"/>
</dbReference>
<organism evidence="1 2">
    <name type="scientific">Mycolicibacterium duvalii</name>
    <dbReference type="NCBI Taxonomy" id="39688"/>
    <lineage>
        <taxon>Bacteria</taxon>
        <taxon>Bacillati</taxon>
        <taxon>Actinomycetota</taxon>
        <taxon>Actinomycetes</taxon>
        <taxon>Mycobacteriales</taxon>
        <taxon>Mycobacteriaceae</taxon>
        <taxon>Mycolicibacterium</taxon>
    </lineage>
</organism>
<dbReference type="KEGG" id="mdu:MDUV_44590"/>
<proteinExistence type="predicted"/>
<accession>A0A7I7K7S2</accession>
<evidence type="ECO:0000313" key="1">
    <source>
        <dbReference type="EMBL" id="BBX19599.1"/>
    </source>
</evidence>
<name>A0A7I7K7S2_9MYCO</name>
<keyword evidence="2" id="KW-1185">Reference proteome</keyword>
<dbReference type="Proteomes" id="UP000467006">
    <property type="component" value="Chromosome"/>
</dbReference>
<dbReference type="OrthoDB" id="4628667at2"/>
<sequence>MSNVSSNDRIEDVAPGDLVVVDRGAGERPCKVVHVDRGDAGGSDVSAFRITFEDENAETFQLEMAAGTRVTRALESKWESTQSPTPHTEHP</sequence>
<protein>
    <submittedName>
        <fullName evidence="1">Uncharacterized protein</fullName>
    </submittedName>
</protein>
<dbReference type="EMBL" id="AP022563">
    <property type="protein sequence ID" value="BBX19599.1"/>
    <property type="molecule type" value="Genomic_DNA"/>
</dbReference>
<gene>
    <name evidence="1" type="ORF">MDUV_44590</name>
</gene>
<reference evidence="1 2" key="1">
    <citation type="journal article" date="2019" name="Emerg. Microbes Infect.">
        <title>Comprehensive subspecies identification of 175 nontuberculous mycobacteria species based on 7547 genomic profiles.</title>
        <authorList>
            <person name="Matsumoto Y."/>
            <person name="Kinjo T."/>
            <person name="Motooka D."/>
            <person name="Nabeya D."/>
            <person name="Jung N."/>
            <person name="Uechi K."/>
            <person name="Horii T."/>
            <person name="Iida T."/>
            <person name="Fujita J."/>
            <person name="Nakamura S."/>
        </authorList>
    </citation>
    <scope>NUCLEOTIDE SEQUENCE [LARGE SCALE GENOMIC DNA]</scope>
    <source>
        <strain evidence="1 2">JCM 6396</strain>
    </source>
</reference>
<evidence type="ECO:0000313" key="2">
    <source>
        <dbReference type="Proteomes" id="UP000467006"/>
    </source>
</evidence>
<dbReference type="AlphaFoldDB" id="A0A7I7K7S2"/>